<keyword evidence="6" id="KW-0967">Endosome</keyword>
<name>A0AB34IT26_PRYPA</name>
<dbReference type="InterPro" id="IPR044538">
    <property type="entry name" value="Vta1-like"/>
</dbReference>
<dbReference type="Pfam" id="PF18097">
    <property type="entry name" value="Vta1_C"/>
    <property type="match status" value="1"/>
</dbReference>
<reference evidence="12 13" key="1">
    <citation type="journal article" date="2024" name="Science">
        <title>Giant polyketide synthase enzymes in the biosynthesis of giant marine polyether toxins.</title>
        <authorList>
            <person name="Fallon T.R."/>
            <person name="Shende V.V."/>
            <person name="Wierzbicki I.H."/>
            <person name="Pendleton A.L."/>
            <person name="Watervoot N.F."/>
            <person name="Auber R.P."/>
            <person name="Gonzalez D.J."/>
            <person name="Wisecaver J.H."/>
            <person name="Moore B.S."/>
        </authorList>
    </citation>
    <scope>NUCLEOTIDE SEQUENCE [LARGE SCALE GENOMIC DNA]</scope>
    <source>
        <strain evidence="12 13">12B1</strain>
    </source>
</reference>
<comment type="caution">
    <text evidence="12">The sequence shown here is derived from an EMBL/GenBank/DDBJ whole genome shotgun (WGS) entry which is preliminary data.</text>
</comment>
<dbReference type="GO" id="GO:0015031">
    <property type="term" value="P:protein transport"/>
    <property type="evidence" value="ECO:0007669"/>
    <property type="project" value="UniProtKB-KW"/>
</dbReference>
<dbReference type="GO" id="GO:0010008">
    <property type="term" value="C:endosome membrane"/>
    <property type="evidence" value="ECO:0007669"/>
    <property type="project" value="UniProtKB-SubCell"/>
</dbReference>
<evidence type="ECO:0000259" key="11">
    <source>
        <dbReference type="Pfam" id="PF18097"/>
    </source>
</evidence>
<dbReference type="InterPro" id="IPR039431">
    <property type="entry name" value="Vta1/CALS_N"/>
</dbReference>
<dbReference type="PANTHER" id="PTHR46009">
    <property type="entry name" value="VACUOLAR PROTEIN SORTING-ASSOCIATED PROTEIN VTA1 HOMOLOG"/>
    <property type="match status" value="1"/>
</dbReference>
<evidence type="ECO:0000256" key="2">
    <source>
        <dbReference type="ARBA" id="ARBA00004496"/>
    </source>
</evidence>
<dbReference type="Pfam" id="PF04652">
    <property type="entry name" value="Vta1"/>
    <property type="match status" value="1"/>
</dbReference>
<feature type="domain" description="Vta1/callose synthase N-terminal" evidence="10">
    <location>
        <begin position="13"/>
        <end position="150"/>
    </location>
</feature>
<proteinExistence type="inferred from homology"/>
<feature type="region of interest" description="Disordered" evidence="9">
    <location>
        <begin position="148"/>
        <end position="210"/>
    </location>
</feature>
<dbReference type="Proteomes" id="UP001515480">
    <property type="component" value="Unassembled WGS sequence"/>
</dbReference>
<evidence type="ECO:0000256" key="7">
    <source>
        <dbReference type="ARBA" id="ARBA00022927"/>
    </source>
</evidence>
<evidence type="ECO:0000256" key="9">
    <source>
        <dbReference type="SAM" id="MobiDB-lite"/>
    </source>
</evidence>
<keyword evidence="13" id="KW-1185">Reference proteome</keyword>
<evidence type="ECO:0000256" key="6">
    <source>
        <dbReference type="ARBA" id="ARBA00022753"/>
    </source>
</evidence>
<keyword evidence="8" id="KW-0472">Membrane</keyword>
<protein>
    <recommendedName>
        <fullName evidence="14">Vta1/callose synthase N-terminal domain-containing protein</fullName>
    </recommendedName>
</protein>
<evidence type="ECO:0000256" key="8">
    <source>
        <dbReference type="ARBA" id="ARBA00023136"/>
    </source>
</evidence>
<evidence type="ECO:0000259" key="10">
    <source>
        <dbReference type="Pfam" id="PF04652"/>
    </source>
</evidence>
<keyword evidence="4" id="KW-0813">Transport</keyword>
<dbReference type="GO" id="GO:0005771">
    <property type="term" value="C:multivesicular body"/>
    <property type="evidence" value="ECO:0007669"/>
    <property type="project" value="TreeGrafter"/>
</dbReference>
<gene>
    <name evidence="12" type="ORF">AB1Y20_008041</name>
</gene>
<evidence type="ECO:0000313" key="12">
    <source>
        <dbReference type="EMBL" id="KAL1507191.1"/>
    </source>
</evidence>
<evidence type="ECO:0000256" key="3">
    <source>
        <dbReference type="ARBA" id="ARBA00007895"/>
    </source>
</evidence>
<dbReference type="Gene3D" id="1.25.40.270">
    <property type="entry name" value="Vacuolar protein sorting-associated protein vta1"/>
    <property type="match status" value="1"/>
</dbReference>
<evidence type="ECO:0008006" key="14">
    <source>
        <dbReference type="Google" id="ProtNLM"/>
    </source>
</evidence>
<accession>A0AB34IT26</accession>
<comment type="similarity">
    <text evidence="3">Belongs to the VTA1 family.</text>
</comment>
<dbReference type="EMBL" id="JBGBPQ010000018">
    <property type="protein sequence ID" value="KAL1507191.1"/>
    <property type="molecule type" value="Genomic_DNA"/>
</dbReference>
<sequence>MVALADLPASLKSIKPYLERGADIASKDPVVAYHCRLFALQEAMGMRTKIPKEDMGYVLGLMDDLEKEKKSLGKTEHAQVQVENFAQDLFQKADNLDRSGHSDLRTAKAFLASAHVMEACKQFGEFPTDLAEKAKYAKWRFVEIAKATKERRPPAPPRGMEDFEDYSAGDAGGIVPTTTDGAPASGGSPEDTASPSLPATDYPDYMGLPDARSSEVPGYSTYSELAPPIQHARPVTPPATDAESSFGIPSPPGGVPYVPHVMGQPSPQMTPSAMLGAVAGFKPSRPAILEAVNVCKAAISALQFQDSDTAVHQLNQALILLTQPPMPSAQAPNTGL</sequence>
<dbReference type="PANTHER" id="PTHR46009:SF1">
    <property type="entry name" value="VACUOLAR PROTEIN SORTING-ASSOCIATED PROTEIN VTA1 HOMOLOG"/>
    <property type="match status" value="1"/>
</dbReference>
<organism evidence="12 13">
    <name type="scientific">Prymnesium parvum</name>
    <name type="common">Toxic golden alga</name>
    <dbReference type="NCBI Taxonomy" id="97485"/>
    <lineage>
        <taxon>Eukaryota</taxon>
        <taxon>Haptista</taxon>
        <taxon>Haptophyta</taxon>
        <taxon>Prymnesiophyceae</taxon>
        <taxon>Prymnesiales</taxon>
        <taxon>Prymnesiaceae</taxon>
        <taxon>Prymnesium</taxon>
    </lineage>
</organism>
<dbReference type="InterPro" id="IPR041212">
    <property type="entry name" value="Vta1_C"/>
</dbReference>
<comment type="subcellular location">
    <subcellularLocation>
        <location evidence="2">Cytoplasm</location>
    </subcellularLocation>
    <subcellularLocation>
        <location evidence="1">Endosome membrane</location>
        <topology evidence="1">Peripheral membrane protein</topology>
    </subcellularLocation>
</comment>
<dbReference type="AlphaFoldDB" id="A0AB34IT26"/>
<evidence type="ECO:0000256" key="4">
    <source>
        <dbReference type="ARBA" id="ARBA00022448"/>
    </source>
</evidence>
<dbReference type="GO" id="GO:0032511">
    <property type="term" value="P:late endosome to vacuole transport via multivesicular body sorting pathway"/>
    <property type="evidence" value="ECO:0007669"/>
    <property type="project" value="InterPro"/>
</dbReference>
<feature type="domain" description="Vta1 C-terminal" evidence="11">
    <location>
        <begin position="294"/>
        <end position="322"/>
    </location>
</feature>
<evidence type="ECO:0000256" key="1">
    <source>
        <dbReference type="ARBA" id="ARBA00004481"/>
    </source>
</evidence>
<dbReference type="Gene3D" id="1.20.5.420">
    <property type="entry name" value="Immunoglobulin FC, subunit C"/>
    <property type="match status" value="1"/>
</dbReference>
<keyword evidence="7" id="KW-0653">Protein transport</keyword>
<evidence type="ECO:0000256" key="5">
    <source>
        <dbReference type="ARBA" id="ARBA00022490"/>
    </source>
</evidence>
<keyword evidence="5" id="KW-0963">Cytoplasm</keyword>
<evidence type="ECO:0000313" key="13">
    <source>
        <dbReference type="Proteomes" id="UP001515480"/>
    </source>
</evidence>
<dbReference type="InterPro" id="IPR023175">
    <property type="entry name" value="Vta1/CALS_N_sf"/>
</dbReference>